<dbReference type="eggNOG" id="KOG1299">
    <property type="taxonomic scope" value="Eukaryota"/>
</dbReference>
<dbReference type="Proteomes" id="UP000002036">
    <property type="component" value="Chromosome H"/>
</dbReference>
<dbReference type="InterPro" id="IPR001619">
    <property type="entry name" value="Sec1-like"/>
</dbReference>
<dbReference type="AlphaFoldDB" id="C5E2I0"/>
<sequence>MNLFQVSDFYIDRIVNSKSKSVLNGSLDKPRIKALLLDKDTTGTISMCTTQSELLEHEVYLIDTLENQNRDVMRHLKCLVYAKPTDETIEHLVKELQDPKYGEYQIFFNNTVAKTQLERLAESDDLEVVSKVEEVFQDYQVLNQDLFSLDVRSSKLFSHQMIWEPSGLADTTHSLISLLLSLKVKPLIRYEAGSRLTSKLAKEVMQEIHKNERALFDFPVMDSPPQLLILDRHQDPLTPLLQPWTYQSMINEYIGIKRNVVDLSKVPDIDDSLEQVVLSSKQDPFFHDTMYLNFGELGDKVKQYVSSYKDKTKSNAQINTIEDIKQFIGKFPEFKKLSGNVSKHMAIVSELDRQLQVQHIWDVSEVEQNISAHMGDSQVYQDLKGVLSDERVSGFHKLKLACIYSLRNATSPHMNEISATLAANVSPEELNFFHHFNSVFQTRTKSANTGKEREDLISELAKKFNQKGQHKSDNVFMQHVPDLSAILSDLSKNKLPEDRFPFLEKPGARTFCQDVIIFHVGGTTFEEARIVHEFNSGMAGDGGGKIRTILGGTTILNTREFLNDCREVGQGSTELTDLL</sequence>
<dbReference type="InterPro" id="IPR027482">
    <property type="entry name" value="Sec1-like_dom2"/>
</dbReference>
<comment type="similarity">
    <text evidence="1">Belongs to the STXBP/unc-18/SEC1 family.</text>
</comment>
<dbReference type="OMA" id="VHQLNNA"/>
<dbReference type="GO" id="GO:0016192">
    <property type="term" value="P:vesicle-mediated transport"/>
    <property type="evidence" value="ECO:0007669"/>
    <property type="project" value="InterPro"/>
</dbReference>
<dbReference type="PIRSF" id="PIRSF005715">
    <property type="entry name" value="VPS45_Sec1"/>
    <property type="match status" value="1"/>
</dbReference>
<gene>
    <name evidence="2" type="ordered locus">KLTH0H05104g</name>
</gene>
<dbReference type="HOGENOM" id="CLU_013933_3_1_1"/>
<evidence type="ECO:0000256" key="1">
    <source>
        <dbReference type="ARBA" id="ARBA00009884"/>
    </source>
</evidence>
<dbReference type="STRING" id="559295.C5E2I0"/>
<dbReference type="RefSeq" id="XP_002556103.1">
    <property type="nucleotide sequence ID" value="XM_002556057.1"/>
</dbReference>
<evidence type="ECO:0000313" key="2">
    <source>
        <dbReference type="EMBL" id="CAR30241.1"/>
    </source>
</evidence>
<keyword evidence="3" id="KW-1185">Reference proteome</keyword>
<name>C5E2I0_LACTC</name>
<proteinExistence type="inferred from homology"/>
<dbReference type="GeneID" id="8294417"/>
<dbReference type="InterPro" id="IPR043154">
    <property type="entry name" value="Sec-1-like_dom1"/>
</dbReference>
<reference evidence="2 3" key="1">
    <citation type="journal article" date="2009" name="Genome Res.">
        <title>Comparative genomics of protoploid Saccharomycetaceae.</title>
        <authorList>
            <consortium name="The Genolevures Consortium"/>
            <person name="Souciet J.-L."/>
            <person name="Dujon B."/>
            <person name="Gaillardin C."/>
            <person name="Johnston M."/>
            <person name="Baret P.V."/>
            <person name="Cliften P."/>
            <person name="Sherman D.J."/>
            <person name="Weissenbach J."/>
            <person name="Westhof E."/>
            <person name="Wincker P."/>
            <person name="Jubin C."/>
            <person name="Poulain J."/>
            <person name="Barbe V."/>
            <person name="Segurens B."/>
            <person name="Artiguenave F."/>
            <person name="Anthouard V."/>
            <person name="Vacherie B."/>
            <person name="Val M.-E."/>
            <person name="Fulton R.S."/>
            <person name="Minx P."/>
            <person name="Wilson R."/>
            <person name="Durrens P."/>
            <person name="Jean G."/>
            <person name="Marck C."/>
            <person name="Martin T."/>
            <person name="Nikolski M."/>
            <person name="Rolland T."/>
            <person name="Seret M.-L."/>
            <person name="Casaregola S."/>
            <person name="Despons L."/>
            <person name="Fairhead C."/>
            <person name="Fischer G."/>
            <person name="Lafontaine I."/>
            <person name="Leh V."/>
            <person name="Lemaire M."/>
            <person name="de Montigny J."/>
            <person name="Neuveglise C."/>
            <person name="Thierry A."/>
            <person name="Blanc-Lenfle I."/>
            <person name="Bleykasten C."/>
            <person name="Diffels J."/>
            <person name="Fritsch E."/>
            <person name="Frangeul L."/>
            <person name="Goeffon A."/>
            <person name="Jauniaux N."/>
            <person name="Kachouri-Lafond R."/>
            <person name="Payen C."/>
            <person name="Potier S."/>
            <person name="Pribylova L."/>
            <person name="Ozanne C."/>
            <person name="Richard G.-F."/>
            <person name="Sacerdot C."/>
            <person name="Straub M.-L."/>
            <person name="Talla E."/>
        </authorList>
    </citation>
    <scope>NUCLEOTIDE SEQUENCE [LARGE SCALE GENOMIC DNA]</scope>
    <source>
        <strain evidence="3">ATCC 56472 / CBS 6340 / NRRL Y-8284</strain>
    </source>
</reference>
<dbReference type="Gene3D" id="3.90.830.10">
    <property type="entry name" value="Syntaxin Binding Protein 1, Chain A, domain 2"/>
    <property type="match status" value="1"/>
</dbReference>
<dbReference type="Gene3D" id="3.40.50.2060">
    <property type="match status" value="1"/>
</dbReference>
<protein>
    <submittedName>
        <fullName evidence="2">KLTH0H05104p</fullName>
    </submittedName>
</protein>
<dbReference type="InterPro" id="IPR043127">
    <property type="entry name" value="Sec-1-like_dom3a"/>
</dbReference>
<dbReference type="PANTHER" id="PTHR11679">
    <property type="entry name" value="VESICLE PROTEIN SORTING-ASSOCIATED"/>
    <property type="match status" value="1"/>
</dbReference>
<dbReference type="FunCoup" id="C5E2I0">
    <property type="interactions" value="893"/>
</dbReference>
<dbReference type="Pfam" id="PF00995">
    <property type="entry name" value="Sec1"/>
    <property type="match status" value="1"/>
</dbReference>
<dbReference type="OrthoDB" id="10266265at2759"/>
<dbReference type="Gene3D" id="3.40.50.1910">
    <property type="match status" value="1"/>
</dbReference>
<evidence type="ECO:0000313" key="3">
    <source>
        <dbReference type="Proteomes" id="UP000002036"/>
    </source>
</evidence>
<dbReference type="InParanoid" id="C5E2I0"/>
<dbReference type="InterPro" id="IPR036045">
    <property type="entry name" value="Sec1-like_sf"/>
</dbReference>
<organism evidence="2 3">
    <name type="scientific">Lachancea thermotolerans (strain ATCC 56472 / CBS 6340 / NRRL Y-8284)</name>
    <name type="common">Yeast</name>
    <name type="synonym">Kluyveromyces thermotolerans</name>
    <dbReference type="NCBI Taxonomy" id="559295"/>
    <lineage>
        <taxon>Eukaryota</taxon>
        <taxon>Fungi</taxon>
        <taxon>Dikarya</taxon>
        <taxon>Ascomycota</taxon>
        <taxon>Saccharomycotina</taxon>
        <taxon>Saccharomycetes</taxon>
        <taxon>Saccharomycetales</taxon>
        <taxon>Saccharomycetaceae</taxon>
        <taxon>Lachancea</taxon>
    </lineage>
</organism>
<dbReference type="SUPFAM" id="SSF56815">
    <property type="entry name" value="Sec1/munc18-like (SM) proteins"/>
    <property type="match status" value="1"/>
</dbReference>
<dbReference type="EMBL" id="CU928180">
    <property type="protein sequence ID" value="CAR30241.1"/>
    <property type="molecule type" value="Genomic_DNA"/>
</dbReference>
<dbReference type="KEGG" id="lth:KLTH0H05104g"/>
<dbReference type="Gene3D" id="1.25.40.60">
    <property type="match status" value="1"/>
</dbReference>
<accession>C5E2I0</accession>